<feature type="compositionally biased region" description="Basic residues" evidence="1">
    <location>
        <begin position="25"/>
        <end position="36"/>
    </location>
</feature>
<keyword evidence="3" id="KW-1185">Reference proteome</keyword>
<feature type="compositionally biased region" description="Polar residues" evidence="1">
    <location>
        <begin position="183"/>
        <end position="205"/>
    </location>
</feature>
<feature type="region of interest" description="Disordered" evidence="1">
    <location>
        <begin position="162"/>
        <end position="227"/>
    </location>
</feature>
<sequence>MGDGNEAMRVADRAPRVSHPNSVTPRRRLRPPRGPKHRDPQPGPRAQQIRGTSSTLVDPSGEGSSIPQPHAGFASPLLGFKDILNAKPVARTFHCDLLLDVIQGMNPAAAKQEHKVPKCSHLGPGLINKEALNKSGNRRRRRAEVWEWSNGALTLLGTSLRTHRLKEREEKKQDQREPPSSFHAPSQSVDATTPVTTSACGQSDATGGLHAEQGTPGTSHFPVTGGDLSPTHVVDQMRTWVYHLRDGDSTTSLGSLFQCLTTLSVKKNFLRSSLNLPWRNLRPFPLVLSLVVVESNKVSPQPPFLQVKQPQLPQPLLIRLLRCPSLDTLQHLNVPLVVGGPKLNTGFEVRPHECQVQGHDHFPTPAGHAMSDTSDGPWIIMPGPWSKPMAELGDGDSTTSLGSLLQCLTTPSVNKFCLISNLNLPWCNFRPFPLVLSLVTWEKRLTPTSLQPPFRELYRAIRSLLGLLFSRLNNPSSLSCSSSSFCSRPFTSFVALLWTHSSTSMSSMSLL</sequence>
<organism evidence="2 3">
    <name type="scientific">Mycteria americana</name>
    <name type="common">Wood stork</name>
    <dbReference type="NCBI Taxonomy" id="33587"/>
    <lineage>
        <taxon>Eukaryota</taxon>
        <taxon>Metazoa</taxon>
        <taxon>Chordata</taxon>
        <taxon>Craniata</taxon>
        <taxon>Vertebrata</taxon>
        <taxon>Euteleostomi</taxon>
        <taxon>Archelosauria</taxon>
        <taxon>Archosauria</taxon>
        <taxon>Dinosauria</taxon>
        <taxon>Saurischia</taxon>
        <taxon>Theropoda</taxon>
        <taxon>Coelurosauria</taxon>
        <taxon>Aves</taxon>
        <taxon>Neognathae</taxon>
        <taxon>Neoaves</taxon>
        <taxon>Aequornithes</taxon>
        <taxon>Ciconiiformes</taxon>
        <taxon>Ciconiidae</taxon>
        <taxon>Mycteria</taxon>
    </lineage>
</organism>
<evidence type="ECO:0000256" key="1">
    <source>
        <dbReference type="SAM" id="MobiDB-lite"/>
    </source>
</evidence>
<name>A0AAN7SI65_MYCAM</name>
<reference evidence="2 3" key="1">
    <citation type="journal article" date="2023" name="J. Hered.">
        <title>Chromosome-level genome of the wood stork (Mycteria americana) provides insight into avian chromosome evolution.</title>
        <authorList>
            <person name="Flamio R. Jr."/>
            <person name="Ramstad K.M."/>
        </authorList>
    </citation>
    <scope>NUCLEOTIDE SEQUENCE [LARGE SCALE GENOMIC DNA]</scope>
    <source>
        <strain evidence="2">JAX WOST 10</strain>
    </source>
</reference>
<feature type="compositionally biased region" description="Basic and acidic residues" evidence="1">
    <location>
        <begin position="166"/>
        <end position="177"/>
    </location>
</feature>
<gene>
    <name evidence="2" type="ORF">QYF61_001858</name>
</gene>
<proteinExistence type="predicted"/>
<dbReference type="AlphaFoldDB" id="A0AAN7SI65"/>
<comment type="caution">
    <text evidence="2">The sequence shown here is derived from an EMBL/GenBank/DDBJ whole genome shotgun (WGS) entry which is preliminary data.</text>
</comment>
<evidence type="ECO:0000313" key="3">
    <source>
        <dbReference type="Proteomes" id="UP001333110"/>
    </source>
</evidence>
<dbReference type="EMBL" id="JAUNZN010000001">
    <property type="protein sequence ID" value="KAK4829053.1"/>
    <property type="molecule type" value="Genomic_DNA"/>
</dbReference>
<protein>
    <submittedName>
        <fullName evidence="2">Uncharacterized protein</fullName>
    </submittedName>
</protein>
<dbReference type="Proteomes" id="UP001333110">
    <property type="component" value="Unassembled WGS sequence"/>
</dbReference>
<evidence type="ECO:0000313" key="2">
    <source>
        <dbReference type="EMBL" id="KAK4829053.1"/>
    </source>
</evidence>
<accession>A0AAN7SI65</accession>
<feature type="compositionally biased region" description="Polar residues" evidence="1">
    <location>
        <begin position="49"/>
        <end position="67"/>
    </location>
</feature>
<feature type="region of interest" description="Disordered" evidence="1">
    <location>
        <begin position="1"/>
        <end position="70"/>
    </location>
</feature>